<dbReference type="InterPro" id="IPR038488">
    <property type="entry name" value="Integrase_DNA-bd_sf"/>
</dbReference>
<dbReference type="RefSeq" id="WP_025343603.1">
    <property type="nucleotide sequence ID" value="NZ_CP007201.1"/>
</dbReference>
<sequence>MANRRVAPLNDTLIKTAKPKEKDYTLPDGDGLQLLVKAIGSKVWEVRYTINGKTTKTTIGTYPKVTLANARKIKDQYKTTAMEGLNPTHLKKQAKLEQEQDTQGQFHLVVYDWLKTLKQAPTTLHKKTRNFERDVFPFFCQYDKYQNITSSCPIKEITHSQIYDVVKTKENTSIDTARRLLNDCRDIWLYAIHKGLVETNVIANISRKGLAKYEVTHHPKITDESILKELIQAINNYSSLLTRYALQFVLLNPLRVENLVTLKWEYVDLKKGIITIPRSEMKVKNKNFSDFILPLSTQAVSLMKEIYQLTGWGTWVFHGTDHTQPMNKETCNRALERMRFNDEEAGRRQRTHSFRGTFRSLAETYEQQHGVSEASREACLDHHEQDVKKRAYTHRADYTAQMKILMQWWANFIDKLTHH</sequence>
<dbReference type="InterPro" id="IPR025166">
    <property type="entry name" value="Integrase_DNA_bind_dom"/>
</dbReference>
<dbReference type="PROSITE" id="PS51898">
    <property type="entry name" value="TYR_RECOMBINASE"/>
    <property type="match status" value="1"/>
</dbReference>
<dbReference type="PANTHER" id="PTHR30629:SF2">
    <property type="entry name" value="PROPHAGE INTEGRASE INTS-RELATED"/>
    <property type="match status" value="1"/>
</dbReference>
<keyword evidence="4" id="KW-0233">DNA recombination</keyword>
<comment type="similarity">
    <text evidence="1">Belongs to the 'phage' integrase family.</text>
</comment>
<dbReference type="InterPro" id="IPR002104">
    <property type="entry name" value="Integrase_catalytic"/>
</dbReference>
<dbReference type="Gene3D" id="3.30.160.390">
    <property type="entry name" value="Integrase, DNA-binding domain"/>
    <property type="match status" value="1"/>
</dbReference>
<dbReference type="InterPro" id="IPR013762">
    <property type="entry name" value="Integrase-like_cat_sf"/>
</dbReference>
<dbReference type="SUPFAM" id="SSF56349">
    <property type="entry name" value="DNA breaking-rejoining enzymes"/>
    <property type="match status" value="1"/>
</dbReference>
<dbReference type="KEGG" id="smul:SMUL_0408"/>
<name>A0AA86AK13_SULMK</name>
<reference evidence="6 7" key="1">
    <citation type="journal article" date="2014" name="Environ. Microbiol.">
        <title>Insights into organohalide respiration and the versatile catabolism of Sulfurospirillum multivorans gained from comparative genomics and physiological studies.</title>
        <authorList>
            <person name="Goris T."/>
            <person name="Schubert T."/>
            <person name="Gadkari J."/>
            <person name="Wubet T."/>
            <person name="Tarkka M."/>
            <person name="Buscot F."/>
            <person name="Adrian L."/>
            <person name="Diekert G."/>
        </authorList>
    </citation>
    <scope>NUCLEOTIDE SEQUENCE [LARGE SCALE GENOMIC DNA]</scope>
    <source>
        <strain evidence="7">DM 12446 / JCM 15788 / NBRC 109480</strain>
    </source>
</reference>
<protein>
    <submittedName>
        <fullName evidence="6">Prophage integrase</fullName>
    </submittedName>
</protein>
<evidence type="ECO:0000256" key="1">
    <source>
        <dbReference type="ARBA" id="ARBA00008857"/>
    </source>
</evidence>
<dbReference type="CDD" id="cd00801">
    <property type="entry name" value="INT_P4_C"/>
    <property type="match status" value="1"/>
</dbReference>
<dbReference type="GO" id="GO:0006310">
    <property type="term" value="P:DNA recombination"/>
    <property type="evidence" value="ECO:0007669"/>
    <property type="project" value="UniProtKB-KW"/>
</dbReference>
<dbReference type="InterPro" id="IPR053876">
    <property type="entry name" value="Phage_int_M"/>
</dbReference>
<evidence type="ECO:0000313" key="6">
    <source>
        <dbReference type="EMBL" id="AHJ11689.1"/>
    </source>
</evidence>
<proteinExistence type="inferred from homology"/>
<dbReference type="Pfam" id="PF00589">
    <property type="entry name" value="Phage_integrase"/>
    <property type="match status" value="1"/>
</dbReference>
<evidence type="ECO:0000256" key="3">
    <source>
        <dbReference type="ARBA" id="ARBA00023125"/>
    </source>
</evidence>
<keyword evidence="2" id="KW-0229">DNA integration</keyword>
<dbReference type="InterPro" id="IPR010998">
    <property type="entry name" value="Integrase_recombinase_N"/>
</dbReference>
<feature type="domain" description="Tyr recombinase" evidence="5">
    <location>
        <begin position="217"/>
        <end position="406"/>
    </location>
</feature>
<dbReference type="GO" id="GO:0015074">
    <property type="term" value="P:DNA integration"/>
    <property type="evidence" value="ECO:0007669"/>
    <property type="project" value="UniProtKB-KW"/>
</dbReference>
<accession>A0AA86AK13</accession>
<dbReference type="PANTHER" id="PTHR30629">
    <property type="entry name" value="PROPHAGE INTEGRASE"/>
    <property type="match status" value="1"/>
</dbReference>
<organism evidence="6 7">
    <name type="scientific">Sulfurospirillum multivorans (strain DM 12446 / JCM 15788 / NBRC 109480)</name>
    <dbReference type="NCBI Taxonomy" id="1150621"/>
    <lineage>
        <taxon>Bacteria</taxon>
        <taxon>Pseudomonadati</taxon>
        <taxon>Campylobacterota</taxon>
        <taxon>Epsilonproteobacteria</taxon>
        <taxon>Campylobacterales</taxon>
        <taxon>Sulfurospirillaceae</taxon>
        <taxon>Sulfurospirillum</taxon>
    </lineage>
</organism>
<gene>
    <name evidence="6" type="ORF">SMUL_0408</name>
</gene>
<evidence type="ECO:0000259" key="5">
    <source>
        <dbReference type="PROSITE" id="PS51898"/>
    </source>
</evidence>
<evidence type="ECO:0000256" key="2">
    <source>
        <dbReference type="ARBA" id="ARBA00022908"/>
    </source>
</evidence>
<dbReference type="AlphaFoldDB" id="A0AA86AK13"/>
<dbReference type="Pfam" id="PF22022">
    <property type="entry name" value="Phage_int_M"/>
    <property type="match status" value="1"/>
</dbReference>
<dbReference type="Gene3D" id="1.10.150.130">
    <property type="match status" value="1"/>
</dbReference>
<dbReference type="InterPro" id="IPR011010">
    <property type="entry name" value="DNA_brk_join_enz"/>
</dbReference>
<keyword evidence="3" id="KW-0238">DNA-binding</keyword>
<dbReference type="Pfam" id="PF13356">
    <property type="entry name" value="Arm-DNA-bind_3"/>
    <property type="match status" value="1"/>
</dbReference>
<dbReference type="InterPro" id="IPR050808">
    <property type="entry name" value="Phage_Integrase"/>
</dbReference>
<dbReference type="Proteomes" id="UP000019322">
    <property type="component" value="Chromosome"/>
</dbReference>
<evidence type="ECO:0000256" key="4">
    <source>
        <dbReference type="ARBA" id="ARBA00023172"/>
    </source>
</evidence>
<dbReference type="Gene3D" id="1.10.443.10">
    <property type="entry name" value="Intergrase catalytic core"/>
    <property type="match status" value="1"/>
</dbReference>
<dbReference type="GO" id="GO:0003677">
    <property type="term" value="F:DNA binding"/>
    <property type="evidence" value="ECO:0007669"/>
    <property type="project" value="UniProtKB-KW"/>
</dbReference>
<dbReference type="EMBL" id="CP007201">
    <property type="protein sequence ID" value="AHJ11689.1"/>
    <property type="molecule type" value="Genomic_DNA"/>
</dbReference>
<evidence type="ECO:0000313" key="7">
    <source>
        <dbReference type="Proteomes" id="UP000019322"/>
    </source>
</evidence>